<evidence type="ECO:0000313" key="1">
    <source>
        <dbReference type="EMBL" id="ASU36329.1"/>
    </source>
</evidence>
<sequence length="43" mass="4953">MKNLNSILNTDQIPEMPDGFLLPDILLNLKPLNSNDRKQDYPL</sequence>
<organism evidence="1 2">
    <name type="scientific">Mucilaginibacter xinganensis</name>
    <dbReference type="NCBI Taxonomy" id="1234841"/>
    <lineage>
        <taxon>Bacteria</taxon>
        <taxon>Pseudomonadati</taxon>
        <taxon>Bacteroidota</taxon>
        <taxon>Sphingobacteriia</taxon>
        <taxon>Sphingobacteriales</taxon>
        <taxon>Sphingobacteriaceae</taxon>
        <taxon>Mucilaginibacter</taxon>
    </lineage>
</organism>
<evidence type="ECO:0000313" key="2">
    <source>
        <dbReference type="Proteomes" id="UP000215002"/>
    </source>
</evidence>
<name>A0A223P2F8_9SPHI</name>
<dbReference type="AlphaFoldDB" id="A0A223P2F8"/>
<dbReference type="EMBL" id="CP022743">
    <property type="protein sequence ID" value="ASU36329.1"/>
    <property type="molecule type" value="Genomic_DNA"/>
</dbReference>
<protein>
    <submittedName>
        <fullName evidence="1">Uncharacterized protein</fullName>
    </submittedName>
</protein>
<dbReference type="Proteomes" id="UP000215002">
    <property type="component" value="Chromosome"/>
</dbReference>
<proteinExistence type="predicted"/>
<keyword evidence="2" id="KW-1185">Reference proteome</keyword>
<dbReference type="KEGG" id="muc:MuYL_4444"/>
<accession>A0A223P2F8</accession>
<gene>
    <name evidence="1" type="ORF">MuYL_4444</name>
</gene>
<reference evidence="1 2" key="1">
    <citation type="submission" date="2017-08" db="EMBL/GenBank/DDBJ databases">
        <title>Complete genome sequence of Mucilaginibacter sp. strain BJC16-A31.</title>
        <authorList>
            <consortium name="Henan University of Science and Technology"/>
            <person name="You X."/>
        </authorList>
    </citation>
    <scope>NUCLEOTIDE SEQUENCE [LARGE SCALE GENOMIC DNA]</scope>
    <source>
        <strain evidence="1 2">BJC16-A31</strain>
    </source>
</reference>